<dbReference type="AlphaFoldDB" id="Q10YY3"/>
<protein>
    <recommendedName>
        <fullName evidence="3">Multidrug ABC transporter permease</fullName>
    </recommendedName>
</protein>
<dbReference type="HOGENOM" id="CLU_084465_1_1_3"/>
<reference evidence="2" key="1">
    <citation type="submission" date="2006-06" db="EMBL/GenBank/DDBJ databases">
        <title>Complete sequence of Trichodesmium erythraeum IMS101.</title>
        <authorList>
            <consortium name="US DOE Joint Genome Institute"/>
            <person name="Copeland A."/>
            <person name="Lucas S."/>
            <person name="Lapidus A."/>
            <person name="Barry K."/>
            <person name="Detter J.C."/>
            <person name="Glavina del Rio T."/>
            <person name="Hammon N."/>
            <person name="Israni S."/>
            <person name="Dalin E."/>
            <person name="Tice H."/>
            <person name="Pitluck S."/>
            <person name="Kiss H."/>
            <person name="Munk A.C."/>
            <person name="Brettin T."/>
            <person name="Bruce D."/>
            <person name="Han C."/>
            <person name="Tapia R."/>
            <person name="Gilna P."/>
            <person name="Schmutz J."/>
            <person name="Larimer F."/>
            <person name="Land M."/>
            <person name="Hauser L."/>
            <person name="Kyrpides N."/>
            <person name="Kim E."/>
            <person name="Richardson P."/>
        </authorList>
    </citation>
    <scope>NUCLEOTIDE SEQUENCE [LARGE SCALE GENOMIC DNA]</scope>
    <source>
        <strain evidence="2">IMS101</strain>
    </source>
</reference>
<dbReference type="Pfam" id="PF06182">
    <property type="entry name" value="ABC2_membrane_6"/>
    <property type="match status" value="1"/>
</dbReference>
<feature type="transmembrane region" description="Helical" evidence="1">
    <location>
        <begin position="26"/>
        <end position="47"/>
    </location>
</feature>
<sequence>MKEFIKTAKVFISTYYAFNVEYRAELLLWVLSSSLPFIMMGLWIEAAVKGEFPLDKLQFSRYFLAVFIVESITPVWVIFNFEVEVLKGKLSLKLLQPIDPVFHHIADHISERFAKGFFVLGLVLLFFVLYPQSFWLPNLSSFLLFLITVFMGFILRFLIQYTLAMCAFWTERASAMEQLWLLPYIFLSGTTAPLEVFPELALKIVLWTPFPYLVYFPASVLVGLPVDIGRGLLVLLLWSGIFFGLNRWLWRLGLKQYSGMGA</sequence>
<proteinExistence type="predicted"/>
<dbReference type="PANTHER" id="PTHR36832">
    <property type="entry name" value="SLR1174 PROTEIN-RELATED"/>
    <property type="match status" value="1"/>
</dbReference>
<feature type="transmembrane region" description="Helical" evidence="1">
    <location>
        <begin position="142"/>
        <end position="159"/>
    </location>
</feature>
<dbReference type="PANTHER" id="PTHR36832:SF1">
    <property type="entry name" value="SLR1174 PROTEIN"/>
    <property type="match status" value="1"/>
</dbReference>
<dbReference type="InterPro" id="IPR010390">
    <property type="entry name" value="ABC-2_transporter-like"/>
</dbReference>
<evidence type="ECO:0000256" key="1">
    <source>
        <dbReference type="SAM" id="Phobius"/>
    </source>
</evidence>
<dbReference type="KEGG" id="ter:Tery_3449"/>
<feature type="transmembrane region" description="Helical" evidence="1">
    <location>
        <begin position="232"/>
        <end position="250"/>
    </location>
</feature>
<keyword evidence="1" id="KW-1133">Transmembrane helix</keyword>
<dbReference type="STRING" id="203124.Tery_3449"/>
<dbReference type="OrthoDB" id="8582979at2"/>
<dbReference type="RefSeq" id="WP_011612884.1">
    <property type="nucleotide sequence ID" value="NC_008312.1"/>
</dbReference>
<feature type="transmembrane region" description="Helical" evidence="1">
    <location>
        <begin position="179"/>
        <end position="197"/>
    </location>
</feature>
<keyword evidence="1" id="KW-0472">Membrane</keyword>
<feature type="transmembrane region" description="Helical" evidence="1">
    <location>
        <begin position="59"/>
        <end position="79"/>
    </location>
</feature>
<gene>
    <name evidence="2" type="ordered locus">Tery_3449</name>
</gene>
<name>Q10YY3_TRIEI</name>
<organism evidence="2">
    <name type="scientific">Trichodesmium erythraeum (strain IMS101)</name>
    <dbReference type="NCBI Taxonomy" id="203124"/>
    <lineage>
        <taxon>Bacteria</taxon>
        <taxon>Bacillati</taxon>
        <taxon>Cyanobacteriota</taxon>
        <taxon>Cyanophyceae</taxon>
        <taxon>Oscillatoriophycideae</taxon>
        <taxon>Oscillatoriales</taxon>
        <taxon>Microcoleaceae</taxon>
        <taxon>Trichodesmium</taxon>
    </lineage>
</organism>
<evidence type="ECO:0000313" key="2">
    <source>
        <dbReference type="EMBL" id="ABG52541.1"/>
    </source>
</evidence>
<accession>Q10YY3</accession>
<keyword evidence="1" id="KW-0812">Transmembrane</keyword>
<dbReference type="eggNOG" id="COG4587">
    <property type="taxonomic scope" value="Bacteria"/>
</dbReference>
<evidence type="ECO:0008006" key="3">
    <source>
        <dbReference type="Google" id="ProtNLM"/>
    </source>
</evidence>
<dbReference type="EMBL" id="CP000393">
    <property type="protein sequence ID" value="ABG52541.1"/>
    <property type="molecule type" value="Genomic_DNA"/>
</dbReference>
<feature type="transmembrane region" description="Helical" evidence="1">
    <location>
        <begin position="113"/>
        <end position="130"/>
    </location>
</feature>